<protein>
    <submittedName>
        <fullName evidence="2">Uncharacterized protein</fullName>
    </submittedName>
</protein>
<accession>A0ABQ9ZVW1</accession>
<feature type="region of interest" description="Disordered" evidence="1">
    <location>
        <begin position="63"/>
        <end position="91"/>
    </location>
</feature>
<name>A0ABQ9ZVW1_9CRUS</name>
<proteinExistence type="predicted"/>
<sequence>MTKALSIHNKLKNQHGWTSSSKTHISKKKINDLHEIAAEFPLRVTQPLGPVNDEVWHMQISTSPYRDSLPSSSNTGWIPPVLARSKKPTLD</sequence>
<evidence type="ECO:0000313" key="3">
    <source>
        <dbReference type="Proteomes" id="UP001234178"/>
    </source>
</evidence>
<evidence type="ECO:0000313" key="2">
    <source>
        <dbReference type="EMBL" id="KAK4016943.1"/>
    </source>
</evidence>
<organism evidence="2 3">
    <name type="scientific">Daphnia magna</name>
    <dbReference type="NCBI Taxonomy" id="35525"/>
    <lineage>
        <taxon>Eukaryota</taxon>
        <taxon>Metazoa</taxon>
        <taxon>Ecdysozoa</taxon>
        <taxon>Arthropoda</taxon>
        <taxon>Crustacea</taxon>
        <taxon>Branchiopoda</taxon>
        <taxon>Diplostraca</taxon>
        <taxon>Cladocera</taxon>
        <taxon>Anomopoda</taxon>
        <taxon>Daphniidae</taxon>
        <taxon>Daphnia</taxon>
    </lineage>
</organism>
<dbReference type="EMBL" id="JAOYFB010000005">
    <property type="protein sequence ID" value="KAK4016943.1"/>
    <property type="molecule type" value="Genomic_DNA"/>
</dbReference>
<feature type="region of interest" description="Disordered" evidence="1">
    <location>
        <begin position="1"/>
        <end position="24"/>
    </location>
</feature>
<feature type="compositionally biased region" description="Polar residues" evidence="1">
    <location>
        <begin position="63"/>
        <end position="76"/>
    </location>
</feature>
<evidence type="ECO:0000256" key="1">
    <source>
        <dbReference type="SAM" id="MobiDB-lite"/>
    </source>
</evidence>
<keyword evidence="3" id="KW-1185">Reference proteome</keyword>
<reference evidence="2 3" key="1">
    <citation type="journal article" date="2023" name="Nucleic Acids Res.">
        <title>The hologenome of Daphnia magna reveals possible DNA methylation and microbiome-mediated evolution of the host genome.</title>
        <authorList>
            <person name="Chaturvedi A."/>
            <person name="Li X."/>
            <person name="Dhandapani V."/>
            <person name="Marshall H."/>
            <person name="Kissane S."/>
            <person name="Cuenca-Cambronero M."/>
            <person name="Asole G."/>
            <person name="Calvet F."/>
            <person name="Ruiz-Romero M."/>
            <person name="Marangio P."/>
            <person name="Guigo R."/>
            <person name="Rago D."/>
            <person name="Mirbahai L."/>
            <person name="Eastwood N."/>
            <person name="Colbourne J.K."/>
            <person name="Zhou J."/>
            <person name="Mallon E."/>
            <person name="Orsini L."/>
        </authorList>
    </citation>
    <scope>NUCLEOTIDE SEQUENCE [LARGE SCALE GENOMIC DNA]</scope>
    <source>
        <strain evidence="2">LRV0_1</strain>
    </source>
</reference>
<comment type="caution">
    <text evidence="2">The sequence shown here is derived from an EMBL/GenBank/DDBJ whole genome shotgun (WGS) entry which is preliminary data.</text>
</comment>
<dbReference type="Proteomes" id="UP001234178">
    <property type="component" value="Unassembled WGS sequence"/>
</dbReference>
<gene>
    <name evidence="2" type="ORF">OUZ56_031903</name>
</gene>